<dbReference type="Gene3D" id="3.40.50.300">
    <property type="entry name" value="P-loop containing nucleotide triphosphate hydrolases"/>
    <property type="match status" value="1"/>
</dbReference>
<keyword evidence="9 10" id="KW-0227">DNA damage</keyword>
<keyword evidence="9 10" id="KW-0742">SOS response</keyword>
<dbReference type="GO" id="GO:0000731">
    <property type="term" value="P:DNA synthesis involved in DNA repair"/>
    <property type="evidence" value="ECO:0007669"/>
    <property type="project" value="TreeGrafter"/>
</dbReference>
<proteinExistence type="inferred from homology"/>
<dbReference type="PROSITE" id="PS00617">
    <property type="entry name" value="RECF_1"/>
    <property type="match status" value="1"/>
</dbReference>
<gene>
    <name evidence="9" type="primary">recF</name>
    <name evidence="12" type="ORF">C7Y71_003040</name>
</gene>
<dbReference type="GO" id="GO:0005524">
    <property type="term" value="F:ATP binding"/>
    <property type="evidence" value="ECO:0007669"/>
    <property type="project" value="UniProtKB-UniRule"/>
</dbReference>
<dbReference type="InterPro" id="IPR003395">
    <property type="entry name" value="RecF/RecN/SMC_N"/>
</dbReference>
<dbReference type="RefSeq" id="WP_111898628.1">
    <property type="nucleotide sequence ID" value="NZ_CP033459.1"/>
</dbReference>
<evidence type="ECO:0000256" key="2">
    <source>
        <dbReference type="ARBA" id="ARBA00008016"/>
    </source>
</evidence>
<reference evidence="12 13" key="1">
    <citation type="submission" date="2018-11" db="EMBL/GenBank/DDBJ databases">
        <authorList>
            <person name="Na S.W."/>
            <person name="Baik M."/>
        </authorList>
    </citation>
    <scope>NUCLEOTIDE SEQUENCE [LARGE SCALE GENOMIC DNA]</scope>
    <source>
        <strain evidence="12 13">E39</strain>
    </source>
</reference>
<keyword evidence="7 9" id="KW-0067">ATP-binding</keyword>
<dbReference type="InterPro" id="IPR042174">
    <property type="entry name" value="RecF_2"/>
</dbReference>
<evidence type="ECO:0000256" key="1">
    <source>
        <dbReference type="ARBA" id="ARBA00004496"/>
    </source>
</evidence>
<comment type="similarity">
    <text evidence="2 9 10">Belongs to the RecF family.</text>
</comment>
<dbReference type="OrthoDB" id="9803889at2"/>
<dbReference type="NCBIfam" id="TIGR00611">
    <property type="entry name" value="recf"/>
    <property type="match status" value="1"/>
</dbReference>
<dbReference type="GO" id="GO:0005737">
    <property type="term" value="C:cytoplasm"/>
    <property type="evidence" value="ECO:0007669"/>
    <property type="project" value="UniProtKB-SubCell"/>
</dbReference>
<evidence type="ECO:0000256" key="9">
    <source>
        <dbReference type="HAMAP-Rule" id="MF_00365"/>
    </source>
</evidence>
<keyword evidence="4 9" id="KW-0963">Cytoplasm</keyword>
<evidence type="ECO:0000313" key="12">
    <source>
        <dbReference type="EMBL" id="QFQ12077.1"/>
    </source>
</evidence>
<dbReference type="GO" id="GO:0003697">
    <property type="term" value="F:single-stranded DNA binding"/>
    <property type="evidence" value="ECO:0007669"/>
    <property type="project" value="UniProtKB-UniRule"/>
</dbReference>
<dbReference type="InterPro" id="IPR018078">
    <property type="entry name" value="DNA-binding_RecF_CS"/>
</dbReference>
<evidence type="ECO:0000313" key="13">
    <source>
        <dbReference type="Proteomes" id="UP000249375"/>
    </source>
</evidence>
<keyword evidence="8 9" id="KW-0238">DNA-binding</keyword>
<dbReference type="GO" id="GO:0006302">
    <property type="term" value="P:double-strand break repair"/>
    <property type="evidence" value="ECO:0007669"/>
    <property type="project" value="TreeGrafter"/>
</dbReference>
<feature type="binding site" evidence="9">
    <location>
        <begin position="30"/>
        <end position="37"/>
    </location>
    <ligand>
        <name>ATP</name>
        <dbReference type="ChEBI" id="CHEBI:30616"/>
    </ligand>
</feature>
<keyword evidence="6 9" id="KW-0547">Nucleotide-binding</keyword>
<evidence type="ECO:0000256" key="6">
    <source>
        <dbReference type="ARBA" id="ARBA00022741"/>
    </source>
</evidence>
<keyword evidence="5 9" id="KW-0235">DNA replication</keyword>
<evidence type="ECO:0000256" key="5">
    <source>
        <dbReference type="ARBA" id="ARBA00022705"/>
    </source>
</evidence>
<dbReference type="PANTHER" id="PTHR32182:SF0">
    <property type="entry name" value="DNA REPLICATION AND REPAIR PROTEIN RECF"/>
    <property type="match status" value="1"/>
</dbReference>
<dbReference type="Proteomes" id="UP000249375">
    <property type="component" value="Chromosome"/>
</dbReference>
<evidence type="ECO:0000256" key="7">
    <source>
        <dbReference type="ARBA" id="ARBA00022840"/>
    </source>
</evidence>
<dbReference type="Pfam" id="PF02463">
    <property type="entry name" value="SMC_N"/>
    <property type="match status" value="1"/>
</dbReference>
<organism evidence="12 13">
    <name type="scientific">Pseudoprevotella muciniphila</name>
    <dbReference type="NCBI Taxonomy" id="2133944"/>
    <lineage>
        <taxon>Bacteria</taxon>
        <taxon>Pseudomonadati</taxon>
        <taxon>Bacteroidota</taxon>
        <taxon>Bacteroidia</taxon>
        <taxon>Bacteroidales</taxon>
        <taxon>Prevotellaceae</taxon>
        <taxon>Pseudoprevotella</taxon>
    </lineage>
</organism>
<dbReference type="AlphaFoldDB" id="A0A5P8E571"/>
<sequence>MLLQNISIINYKNIEEADLAFSQNINCFVGKNGQGKTNLLDAVYYMSFCKSATGGTTDSLNIRHDADFAMLQADFLDDNGTAGRVTCGMKRGQRKHLKINGKEYKRIAEHVGKIPLVMISPIDSLLITGGSEERRRFMNQVIAQYSPAYLAAAMHYDRMLKQRNAILRADEEPDWSIVEVLEDMMSKDAETIYAERKAFAETFVPIFQELYNALSADGKETVNISLKSHAERGPLKPLLKEGRQKERIVGYTLHGPHKDDLELFVNDFPIKREASQGQQKTYFLSMKLAQYLYLRDKGDKRQPILLLDDIFDKLDADRVAKIVDYVSGNNAFGQIFISDTNREHIDALLASSSKTDYKLFNVANGIITEQ</sequence>
<dbReference type="SUPFAM" id="SSF52540">
    <property type="entry name" value="P-loop containing nucleoside triphosphate hydrolases"/>
    <property type="match status" value="1"/>
</dbReference>
<dbReference type="GO" id="GO:0006260">
    <property type="term" value="P:DNA replication"/>
    <property type="evidence" value="ECO:0007669"/>
    <property type="project" value="UniProtKB-UniRule"/>
</dbReference>
<dbReference type="HAMAP" id="MF_00365">
    <property type="entry name" value="RecF"/>
    <property type="match status" value="1"/>
</dbReference>
<keyword evidence="9 10" id="KW-0234">DNA repair</keyword>
<comment type="subcellular location">
    <subcellularLocation>
        <location evidence="1 9 10">Cytoplasm</location>
    </subcellularLocation>
</comment>
<keyword evidence="13" id="KW-1185">Reference proteome</keyword>
<dbReference type="KEGG" id="alq:C7Y71_003040"/>
<evidence type="ECO:0000256" key="10">
    <source>
        <dbReference type="RuleBase" id="RU000578"/>
    </source>
</evidence>
<dbReference type="GO" id="GO:0009432">
    <property type="term" value="P:SOS response"/>
    <property type="evidence" value="ECO:0007669"/>
    <property type="project" value="UniProtKB-UniRule"/>
</dbReference>
<comment type="function">
    <text evidence="9 10">The RecF protein is involved in DNA metabolism; it is required for DNA replication and normal SOS inducibility. RecF binds preferentially to single-stranded, linear DNA. It also seems to bind ATP.</text>
</comment>
<dbReference type="EMBL" id="CP033459">
    <property type="protein sequence ID" value="QFQ12077.1"/>
    <property type="molecule type" value="Genomic_DNA"/>
</dbReference>
<evidence type="ECO:0000259" key="11">
    <source>
        <dbReference type="Pfam" id="PF02463"/>
    </source>
</evidence>
<evidence type="ECO:0000256" key="8">
    <source>
        <dbReference type="ARBA" id="ARBA00023125"/>
    </source>
</evidence>
<dbReference type="Gene3D" id="1.20.1050.90">
    <property type="entry name" value="RecF/RecN/SMC, N-terminal domain"/>
    <property type="match status" value="1"/>
</dbReference>
<dbReference type="PANTHER" id="PTHR32182">
    <property type="entry name" value="DNA REPLICATION AND REPAIR PROTEIN RECF"/>
    <property type="match status" value="1"/>
</dbReference>
<dbReference type="InterPro" id="IPR001238">
    <property type="entry name" value="DNA-binding_RecF"/>
</dbReference>
<feature type="domain" description="RecF/RecN/SMC N-terminal" evidence="11">
    <location>
        <begin position="3"/>
        <end position="347"/>
    </location>
</feature>
<evidence type="ECO:0000256" key="4">
    <source>
        <dbReference type="ARBA" id="ARBA00022490"/>
    </source>
</evidence>
<dbReference type="PROSITE" id="PS00618">
    <property type="entry name" value="RECF_2"/>
    <property type="match status" value="1"/>
</dbReference>
<dbReference type="InterPro" id="IPR027417">
    <property type="entry name" value="P-loop_NTPase"/>
</dbReference>
<evidence type="ECO:0000256" key="3">
    <source>
        <dbReference type="ARBA" id="ARBA00020170"/>
    </source>
</evidence>
<accession>A0A5P8E571</accession>
<name>A0A5P8E571_9BACT</name>
<protein>
    <recommendedName>
        <fullName evidence="3 9">DNA replication and repair protein RecF</fullName>
    </recommendedName>
</protein>